<evidence type="ECO:0000256" key="4">
    <source>
        <dbReference type="ARBA" id="ARBA00022989"/>
    </source>
</evidence>
<dbReference type="OrthoDB" id="9806522at2"/>
<evidence type="ECO:0000313" key="9">
    <source>
        <dbReference type="Proteomes" id="UP000229730"/>
    </source>
</evidence>
<dbReference type="InterPro" id="IPR036837">
    <property type="entry name" value="Cation_efflux_CTD_sf"/>
</dbReference>
<reference evidence="8 9" key="1">
    <citation type="submission" date="2017-10" db="EMBL/GenBank/DDBJ databases">
        <title>Frigbacter circumglobatus gen. nov. sp. nov., isolated from sediment cultured in situ.</title>
        <authorList>
            <person name="Zhao Z."/>
        </authorList>
    </citation>
    <scope>NUCLEOTIDE SEQUENCE [LARGE SCALE GENOMIC DNA]</scope>
    <source>
        <strain evidence="8 9">ZYL</strain>
    </source>
</reference>
<evidence type="ECO:0000256" key="3">
    <source>
        <dbReference type="ARBA" id="ARBA00022692"/>
    </source>
</evidence>
<evidence type="ECO:0000256" key="6">
    <source>
        <dbReference type="SAM" id="Phobius"/>
    </source>
</evidence>
<dbReference type="SUPFAM" id="SSF161111">
    <property type="entry name" value="Cation efflux protein transmembrane domain-like"/>
    <property type="match status" value="1"/>
</dbReference>
<evidence type="ECO:0000313" key="8">
    <source>
        <dbReference type="EMBL" id="PHZ83816.1"/>
    </source>
</evidence>
<feature type="transmembrane region" description="Helical" evidence="6">
    <location>
        <begin position="9"/>
        <end position="30"/>
    </location>
</feature>
<keyword evidence="4 6" id="KW-1133">Transmembrane helix</keyword>
<sequence>MSAHASKKVIFAALAGNFLIAVTKFFGAAYTNSSAMLSEAIHSMVDCGNQGLLLYGIKKAKKPADKAHPFGYGMELYFWTFVVAILIFAVGAGVSLYEGIIKVISPHPVTDVYINYIILSVAIVFEGAAWIVAYREFKRSQTHPSLLTSILKSKDPTIFTVLFEDTAAMLGLIVAMGGLFIGQWLGIPEMDGVASILIGVILAGTAVLLAYESKGLLIGEAASKAVVTAIEEIVTAQPDIVAVNEILTMHMGPHDILLNLSLDFDDAITSADVERAVTRMEQDIKARLPAIKRIFIEAQSLLDNPPRRDDFGQEPA</sequence>
<dbReference type="GO" id="GO:0016020">
    <property type="term" value="C:membrane"/>
    <property type="evidence" value="ECO:0007669"/>
    <property type="project" value="UniProtKB-SubCell"/>
</dbReference>
<dbReference type="InterPro" id="IPR002524">
    <property type="entry name" value="Cation_efflux"/>
</dbReference>
<comment type="subcellular location">
    <subcellularLocation>
        <location evidence="1">Membrane</location>
        <topology evidence="1">Multi-pass membrane protein</topology>
    </subcellularLocation>
</comment>
<feature type="domain" description="Cation efflux protein transmembrane" evidence="7">
    <location>
        <begin position="10"/>
        <end position="217"/>
    </location>
</feature>
<dbReference type="RefSeq" id="WP_099474913.1">
    <property type="nucleotide sequence ID" value="NZ_CP041025.1"/>
</dbReference>
<feature type="transmembrane region" description="Helical" evidence="6">
    <location>
        <begin position="193"/>
        <end position="211"/>
    </location>
</feature>
<dbReference type="InterPro" id="IPR040177">
    <property type="entry name" value="SLC30A9"/>
</dbReference>
<evidence type="ECO:0000256" key="1">
    <source>
        <dbReference type="ARBA" id="ARBA00004141"/>
    </source>
</evidence>
<accession>A0A2G4YQT4</accession>
<dbReference type="PANTHER" id="PTHR13414">
    <property type="entry name" value="HUEL-CATION TRANSPORTER"/>
    <property type="match status" value="1"/>
</dbReference>
<feature type="transmembrane region" description="Helical" evidence="6">
    <location>
        <begin position="117"/>
        <end position="137"/>
    </location>
</feature>
<feature type="transmembrane region" description="Helical" evidence="6">
    <location>
        <begin position="158"/>
        <end position="181"/>
    </location>
</feature>
<dbReference type="Gene3D" id="1.20.1510.10">
    <property type="entry name" value="Cation efflux protein transmembrane domain"/>
    <property type="match status" value="1"/>
</dbReference>
<dbReference type="AlphaFoldDB" id="A0A2G4YQT4"/>
<dbReference type="GO" id="GO:0006829">
    <property type="term" value="P:zinc ion transport"/>
    <property type="evidence" value="ECO:0007669"/>
    <property type="project" value="InterPro"/>
</dbReference>
<evidence type="ECO:0000256" key="5">
    <source>
        <dbReference type="ARBA" id="ARBA00023136"/>
    </source>
</evidence>
<dbReference type="SUPFAM" id="SSF160240">
    <property type="entry name" value="Cation efflux protein cytoplasmic domain-like"/>
    <property type="match status" value="1"/>
</dbReference>
<protein>
    <submittedName>
        <fullName evidence="8">Cation transporter</fullName>
    </submittedName>
</protein>
<dbReference type="Proteomes" id="UP000229730">
    <property type="component" value="Unassembled WGS sequence"/>
</dbReference>
<dbReference type="InterPro" id="IPR058533">
    <property type="entry name" value="Cation_efflux_TM"/>
</dbReference>
<dbReference type="InterPro" id="IPR027469">
    <property type="entry name" value="Cation_efflux_TMD_sf"/>
</dbReference>
<proteinExistence type="predicted"/>
<keyword evidence="9" id="KW-1185">Reference proteome</keyword>
<keyword evidence="2" id="KW-0813">Transport</keyword>
<organism evidence="8 9">
    <name type="scientific">Paremcibacter congregatus</name>
    <dbReference type="NCBI Taxonomy" id="2043170"/>
    <lineage>
        <taxon>Bacteria</taxon>
        <taxon>Pseudomonadati</taxon>
        <taxon>Pseudomonadota</taxon>
        <taxon>Alphaproteobacteria</taxon>
        <taxon>Emcibacterales</taxon>
        <taxon>Emcibacteraceae</taxon>
        <taxon>Paremcibacter</taxon>
    </lineage>
</organism>
<evidence type="ECO:0000256" key="2">
    <source>
        <dbReference type="ARBA" id="ARBA00022448"/>
    </source>
</evidence>
<dbReference type="NCBIfam" id="TIGR01297">
    <property type="entry name" value="CDF"/>
    <property type="match status" value="1"/>
</dbReference>
<dbReference type="InParanoid" id="A0A2G4YQT4"/>
<dbReference type="EMBL" id="PDEM01000031">
    <property type="protein sequence ID" value="PHZ83816.1"/>
    <property type="molecule type" value="Genomic_DNA"/>
</dbReference>
<dbReference type="GO" id="GO:0008324">
    <property type="term" value="F:monoatomic cation transmembrane transporter activity"/>
    <property type="evidence" value="ECO:0007669"/>
    <property type="project" value="InterPro"/>
</dbReference>
<gene>
    <name evidence="8" type="ORF">CRD36_15805</name>
</gene>
<dbReference type="Gene3D" id="3.30.70.1350">
    <property type="entry name" value="Cation efflux protein, cytoplasmic domain"/>
    <property type="match status" value="1"/>
</dbReference>
<dbReference type="Pfam" id="PF01545">
    <property type="entry name" value="Cation_efflux"/>
    <property type="match status" value="1"/>
</dbReference>
<dbReference type="PANTHER" id="PTHR13414:SF9">
    <property type="entry name" value="PROTON-COUPLED ZINC ANTIPORTER SLC30A9, MITOCHONDRIAL"/>
    <property type="match status" value="1"/>
</dbReference>
<keyword evidence="3 6" id="KW-0812">Transmembrane</keyword>
<keyword evidence="5 6" id="KW-0472">Membrane</keyword>
<name>A0A2G4YQT4_9PROT</name>
<comment type="caution">
    <text evidence="8">The sequence shown here is derived from an EMBL/GenBank/DDBJ whole genome shotgun (WGS) entry which is preliminary data.</text>
</comment>
<feature type="transmembrane region" description="Helical" evidence="6">
    <location>
        <begin position="76"/>
        <end position="97"/>
    </location>
</feature>
<evidence type="ECO:0000259" key="7">
    <source>
        <dbReference type="Pfam" id="PF01545"/>
    </source>
</evidence>